<reference evidence="1 2" key="1">
    <citation type="journal article" date="2018" name="Front. Plant Sci.">
        <title>Red Clover (Trifolium pratense) and Zigzag Clover (T. medium) - A Picture of Genomic Similarities and Differences.</title>
        <authorList>
            <person name="Dluhosova J."/>
            <person name="Istvanek J."/>
            <person name="Nedelnik J."/>
            <person name="Repkova J."/>
        </authorList>
    </citation>
    <scope>NUCLEOTIDE SEQUENCE [LARGE SCALE GENOMIC DNA]</scope>
    <source>
        <strain evidence="2">cv. 10/8</strain>
        <tissue evidence="1">Leaf</tissue>
    </source>
</reference>
<evidence type="ECO:0000313" key="1">
    <source>
        <dbReference type="EMBL" id="MCH79767.1"/>
    </source>
</evidence>
<gene>
    <name evidence="1" type="ORF">A2U01_0000523</name>
</gene>
<proteinExistence type="predicted"/>
<evidence type="ECO:0000313" key="2">
    <source>
        <dbReference type="Proteomes" id="UP000265520"/>
    </source>
</evidence>
<accession>A0A392LXU2</accession>
<dbReference type="EMBL" id="LXQA010000351">
    <property type="protein sequence ID" value="MCH79767.1"/>
    <property type="molecule type" value="Genomic_DNA"/>
</dbReference>
<keyword evidence="2" id="KW-1185">Reference proteome</keyword>
<name>A0A392LXU2_9FABA</name>
<comment type="caution">
    <text evidence="1">The sequence shown here is derived from an EMBL/GenBank/DDBJ whole genome shotgun (WGS) entry which is preliminary data.</text>
</comment>
<sequence>MEQLRGFIDIVDLKMQACDQRINMLKNMQQSDQSSFKQNTAQIQNVALENVASPQLSQPDDPINHLIDIIEMIDFSDLMEWDEIMARKNVFSSHARQLDVMHSIPQLQQANLVILVCLQFHQQANLVNLESWII</sequence>
<dbReference type="AlphaFoldDB" id="A0A392LXU2"/>
<protein>
    <submittedName>
        <fullName evidence="1">Uncharacterized protein</fullName>
    </submittedName>
</protein>
<dbReference type="Proteomes" id="UP000265520">
    <property type="component" value="Unassembled WGS sequence"/>
</dbReference>
<organism evidence="1 2">
    <name type="scientific">Trifolium medium</name>
    <dbReference type="NCBI Taxonomy" id="97028"/>
    <lineage>
        <taxon>Eukaryota</taxon>
        <taxon>Viridiplantae</taxon>
        <taxon>Streptophyta</taxon>
        <taxon>Embryophyta</taxon>
        <taxon>Tracheophyta</taxon>
        <taxon>Spermatophyta</taxon>
        <taxon>Magnoliopsida</taxon>
        <taxon>eudicotyledons</taxon>
        <taxon>Gunneridae</taxon>
        <taxon>Pentapetalae</taxon>
        <taxon>rosids</taxon>
        <taxon>fabids</taxon>
        <taxon>Fabales</taxon>
        <taxon>Fabaceae</taxon>
        <taxon>Papilionoideae</taxon>
        <taxon>50 kb inversion clade</taxon>
        <taxon>NPAAA clade</taxon>
        <taxon>Hologalegina</taxon>
        <taxon>IRL clade</taxon>
        <taxon>Trifolieae</taxon>
        <taxon>Trifolium</taxon>
    </lineage>
</organism>